<dbReference type="InterPro" id="IPR018060">
    <property type="entry name" value="HTH_AraC"/>
</dbReference>
<dbReference type="SMART" id="SM00342">
    <property type="entry name" value="HTH_ARAC"/>
    <property type="match status" value="1"/>
</dbReference>
<dbReference type="InterPro" id="IPR020449">
    <property type="entry name" value="Tscrpt_reg_AraC-type_HTH"/>
</dbReference>
<dbReference type="Gene3D" id="1.10.10.60">
    <property type="entry name" value="Homeodomain-like"/>
    <property type="match status" value="1"/>
</dbReference>
<dbReference type="PROSITE" id="PS00041">
    <property type="entry name" value="HTH_ARAC_FAMILY_1"/>
    <property type="match status" value="1"/>
</dbReference>
<dbReference type="PROSITE" id="PS01124">
    <property type="entry name" value="HTH_ARAC_FAMILY_2"/>
    <property type="match status" value="1"/>
</dbReference>
<dbReference type="AlphaFoldDB" id="A0A7W9ZFW1"/>
<keyword evidence="1" id="KW-0805">Transcription regulation</keyword>
<proteinExistence type="predicted"/>
<dbReference type="InterPro" id="IPR018062">
    <property type="entry name" value="HTH_AraC-typ_CS"/>
</dbReference>
<dbReference type="SUPFAM" id="SSF46689">
    <property type="entry name" value="Homeodomain-like"/>
    <property type="match status" value="2"/>
</dbReference>
<protein>
    <submittedName>
        <fullName evidence="5">AraC-like DNA-binding protein</fullName>
    </submittedName>
</protein>
<evidence type="ECO:0000259" key="4">
    <source>
        <dbReference type="PROSITE" id="PS01124"/>
    </source>
</evidence>
<dbReference type="PRINTS" id="PR00032">
    <property type="entry name" value="HTHARAC"/>
</dbReference>
<dbReference type="PANTHER" id="PTHR46796">
    <property type="entry name" value="HTH-TYPE TRANSCRIPTIONAL ACTIVATOR RHAS-RELATED"/>
    <property type="match status" value="1"/>
</dbReference>
<evidence type="ECO:0000256" key="2">
    <source>
        <dbReference type="ARBA" id="ARBA00023125"/>
    </source>
</evidence>
<dbReference type="PANTHER" id="PTHR46796:SF6">
    <property type="entry name" value="ARAC SUBFAMILY"/>
    <property type="match status" value="1"/>
</dbReference>
<sequence>MTAAGVRSIRFLDISAQNRKDGFRVVAPVIQPDDVALRGYYASLELRSGLRLHATDTVDMFDLVTQAQSEPGLTLGVFLTGMARVSLGGHPITLGGDRAAPHAFALYSGEQDLFERRGLRGQRVRKVNVNIPQGWLEAEDWPAVRSLSALCGDHRTLRTWTPTARQLEMAARMVEPVAGMPYLDSLYRESLALEFVGDVLRLWLEADDPVTVGPRDRNRLRRACEFIDAHQDARLHVDQVAKAAGMSVSALQRLFHAAHGTSVLDFARTRRLEQARQALERGDLSVTDVALNAGYGSPANFATAFKRQFGLSPKDVRRRG</sequence>
<name>A0A7W9ZFW1_NOVIT</name>
<dbReference type="Proteomes" id="UP000544872">
    <property type="component" value="Unassembled WGS sequence"/>
</dbReference>
<evidence type="ECO:0000313" key="5">
    <source>
        <dbReference type="EMBL" id="MBB6210655.1"/>
    </source>
</evidence>
<reference evidence="5 6" key="1">
    <citation type="submission" date="2020-08" db="EMBL/GenBank/DDBJ databases">
        <title>Genomic Encyclopedia of Type Strains, Phase IV (KMG-IV): sequencing the most valuable type-strain genomes for metagenomic binning, comparative biology and taxonomic classification.</title>
        <authorList>
            <person name="Goeker M."/>
        </authorList>
    </citation>
    <scope>NUCLEOTIDE SEQUENCE [LARGE SCALE GENOMIC DNA]</scope>
    <source>
        <strain evidence="5 6">DSM 11590</strain>
    </source>
</reference>
<dbReference type="EMBL" id="JACIIX010000007">
    <property type="protein sequence ID" value="MBB6210655.1"/>
    <property type="molecule type" value="Genomic_DNA"/>
</dbReference>
<keyword evidence="6" id="KW-1185">Reference proteome</keyword>
<gene>
    <name evidence="5" type="ORF">FHS48_002080</name>
</gene>
<comment type="caution">
    <text evidence="5">The sequence shown here is derived from an EMBL/GenBank/DDBJ whole genome shotgun (WGS) entry which is preliminary data.</text>
</comment>
<evidence type="ECO:0000256" key="1">
    <source>
        <dbReference type="ARBA" id="ARBA00023015"/>
    </source>
</evidence>
<keyword evidence="3" id="KW-0804">Transcription</keyword>
<organism evidence="5 6">
    <name type="scientific">Novispirillum itersonii</name>
    <name type="common">Aquaspirillum itersonii</name>
    <dbReference type="NCBI Taxonomy" id="189"/>
    <lineage>
        <taxon>Bacteria</taxon>
        <taxon>Pseudomonadati</taxon>
        <taxon>Pseudomonadota</taxon>
        <taxon>Alphaproteobacteria</taxon>
        <taxon>Rhodospirillales</taxon>
        <taxon>Novispirillaceae</taxon>
        <taxon>Novispirillum</taxon>
    </lineage>
</organism>
<dbReference type="GO" id="GO:0043565">
    <property type="term" value="F:sequence-specific DNA binding"/>
    <property type="evidence" value="ECO:0007669"/>
    <property type="project" value="InterPro"/>
</dbReference>
<dbReference type="Pfam" id="PF12833">
    <property type="entry name" value="HTH_18"/>
    <property type="match status" value="1"/>
</dbReference>
<evidence type="ECO:0000256" key="3">
    <source>
        <dbReference type="ARBA" id="ARBA00023163"/>
    </source>
</evidence>
<dbReference type="RefSeq" id="WP_221443461.1">
    <property type="nucleotide sequence ID" value="NZ_JACIIX010000007.1"/>
</dbReference>
<dbReference type="InterPro" id="IPR050204">
    <property type="entry name" value="AraC_XylS_family_regulators"/>
</dbReference>
<evidence type="ECO:0000313" key="6">
    <source>
        <dbReference type="Proteomes" id="UP000544872"/>
    </source>
</evidence>
<keyword evidence="2 5" id="KW-0238">DNA-binding</keyword>
<dbReference type="GO" id="GO:0003700">
    <property type="term" value="F:DNA-binding transcription factor activity"/>
    <property type="evidence" value="ECO:0007669"/>
    <property type="project" value="InterPro"/>
</dbReference>
<dbReference type="InterPro" id="IPR009057">
    <property type="entry name" value="Homeodomain-like_sf"/>
</dbReference>
<feature type="domain" description="HTH araC/xylS-type" evidence="4">
    <location>
        <begin position="221"/>
        <end position="319"/>
    </location>
</feature>
<accession>A0A7W9ZFW1</accession>